<protein>
    <submittedName>
        <fullName evidence="2">Uncharacterized protein</fullName>
    </submittedName>
</protein>
<reference evidence="2 3" key="1">
    <citation type="journal article" date="2018" name="IMA Fungus">
        <title>IMA Genome-F 9: Draft genome sequence of Annulohypoxylon stygium, Aspergillus mulundensis, Berkeleyomyces basicola (syn. Thielaviopsis basicola), Ceratocystis smalleyi, two Cercospora beticola strains, Coleophoma cylindrospora, Fusarium fracticaudum, Phialophora cf. hyalina, and Morchella septimelata.</title>
        <authorList>
            <person name="Wingfield B.D."/>
            <person name="Bills G.F."/>
            <person name="Dong Y."/>
            <person name="Huang W."/>
            <person name="Nel W.J."/>
            <person name="Swalarsk-Parry B.S."/>
            <person name="Vaghefi N."/>
            <person name="Wilken P.M."/>
            <person name="An Z."/>
            <person name="de Beer Z.W."/>
            <person name="De Vos L."/>
            <person name="Chen L."/>
            <person name="Duong T.A."/>
            <person name="Gao Y."/>
            <person name="Hammerbacher A."/>
            <person name="Kikkert J.R."/>
            <person name="Li Y."/>
            <person name="Li H."/>
            <person name="Li K."/>
            <person name="Li Q."/>
            <person name="Liu X."/>
            <person name="Ma X."/>
            <person name="Naidoo K."/>
            <person name="Pethybridge S.J."/>
            <person name="Sun J."/>
            <person name="Steenkamp E.T."/>
            <person name="van der Nest M.A."/>
            <person name="van Wyk S."/>
            <person name="Wingfield M.J."/>
            <person name="Xiong C."/>
            <person name="Yue Q."/>
            <person name="Zhang X."/>
        </authorList>
    </citation>
    <scope>NUCLEOTIDE SEQUENCE [LARGE SCALE GENOMIC DNA]</scope>
    <source>
        <strain evidence="2 3">BP 5553</strain>
    </source>
</reference>
<evidence type="ECO:0000256" key="1">
    <source>
        <dbReference type="SAM" id="MobiDB-lite"/>
    </source>
</evidence>
<gene>
    <name evidence="2" type="ORF">BP5553_05894</name>
</gene>
<comment type="caution">
    <text evidence="2">The sequence shown here is derived from an EMBL/GenBank/DDBJ whole genome shotgun (WGS) entry which is preliminary data.</text>
</comment>
<dbReference type="AlphaFoldDB" id="A0A370TLZ4"/>
<proteinExistence type="predicted"/>
<feature type="compositionally biased region" description="Low complexity" evidence="1">
    <location>
        <begin position="153"/>
        <end position="164"/>
    </location>
</feature>
<feature type="compositionally biased region" description="Polar residues" evidence="1">
    <location>
        <begin position="129"/>
        <end position="145"/>
    </location>
</feature>
<evidence type="ECO:0000313" key="2">
    <source>
        <dbReference type="EMBL" id="RDL36542.1"/>
    </source>
</evidence>
<organism evidence="2 3">
    <name type="scientific">Venustampulla echinocandica</name>
    <dbReference type="NCBI Taxonomy" id="2656787"/>
    <lineage>
        <taxon>Eukaryota</taxon>
        <taxon>Fungi</taxon>
        <taxon>Dikarya</taxon>
        <taxon>Ascomycota</taxon>
        <taxon>Pezizomycotina</taxon>
        <taxon>Leotiomycetes</taxon>
        <taxon>Helotiales</taxon>
        <taxon>Pleuroascaceae</taxon>
        <taxon>Venustampulla</taxon>
    </lineage>
</organism>
<evidence type="ECO:0000313" key="3">
    <source>
        <dbReference type="Proteomes" id="UP000254866"/>
    </source>
</evidence>
<dbReference type="RefSeq" id="XP_031869198.1">
    <property type="nucleotide sequence ID" value="XM_032014517.1"/>
</dbReference>
<dbReference type="GeneID" id="43598743"/>
<feature type="region of interest" description="Disordered" evidence="1">
    <location>
        <begin position="127"/>
        <end position="164"/>
    </location>
</feature>
<name>A0A370TLZ4_9HELO</name>
<sequence length="164" mass="18880">MPRKAFDFSPYKAEILEYRRLGWDAQEILMALRLEQSKWTLNRWLAKHSPDSKYKLIKDQALLDFVREQWCRNRTHSEILDAVNKEFRPSGGDISSRQLKVLRHHEGLLFRRRGDLTDEEWEARIAKVTSDSSRPQTAKSPTTVDSGDKEDLAAGGPSSSSPQP</sequence>
<keyword evidence="3" id="KW-1185">Reference proteome</keyword>
<dbReference type="Proteomes" id="UP000254866">
    <property type="component" value="Unassembled WGS sequence"/>
</dbReference>
<accession>A0A370TLZ4</accession>
<dbReference type="EMBL" id="NPIC01000004">
    <property type="protein sequence ID" value="RDL36542.1"/>
    <property type="molecule type" value="Genomic_DNA"/>
</dbReference>